<dbReference type="EMBL" id="CM029045">
    <property type="protein sequence ID" value="KAG2595595.1"/>
    <property type="molecule type" value="Genomic_DNA"/>
</dbReference>
<protein>
    <recommendedName>
        <fullName evidence="1">DUF7769 domain-containing protein</fullName>
    </recommendedName>
</protein>
<dbReference type="PANTHER" id="PTHR33889">
    <property type="entry name" value="OS04G0681850 PROTEIN"/>
    <property type="match status" value="1"/>
</dbReference>
<feature type="domain" description="DUF7769" evidence="1">
    <location>
        <begin position="151"/>
        <end position="195"/>
    </location>
</feature>
<proteinExistence type="predicted"/>
<dbReference type="Pfam" id="PF24964">
    <property type="entry name" value="DUF7769"/>
    <property type="match status" value="1"/>
</dbReference>
<name>A0A8T0SEU1_PANVG</name>
<accession>A0A8T0SEU1</accession>
<evidence type="ECO:0000259" key="1">
    <source>
        <dbReference type="Pfam" id="PF24964"/>
    </source>
</evidence>
<dbReference type="PANTHER" id="PTHR33889:SF1">
    <property type="entry name" value="OS03G0834800 PROTEIN"/>
    <property type="match status" value="1"/>
</dbReference>
<keyword evidence="3" id="KW-1185">Reference proteome</keyword>
<dbReference type="Proteomes" id="UP000823388">
    <property type="component" value="Chromosome 5K"/>
</dbReference>
<reference evidence="2" key="1">
    <citation type="submission" date="2020-05" db="EMBL/GenBank/DDBJ databases">
        <title>WGS assembly of Panicum virgatum.</title>
        <authorList>
            <person name="Lovell J.T."/>
            <person name="Jenkins J."/>
            <person name="Shu S."/>
            <person name="Juenger T.E."/>
            <person name="Schmutz J."/>
        </authorList>
    </citation>
    <scope>NUCLEOTIDE SEQUENCE</scope>
    <source>
        <strain evidence="2">AP13</strain>
    </source>
</reference>
<evidence type="ECO:0000313" key="2">
    <source>
        <dbReference type="EMBL" id="KAG2595595.1"/>
    </source>
</evidence>
<evidence type="ECO:0000313" key="3">
    <source>
        <dbReference type="Proteomes" id="UP000823388"/>
    </source>
</evidence>
<dbReference type="InterPro" id="IPR056671">
    <property type="entry name" value="DUF7769"/>
</dbReference>
<comment type="caution">
    <text evidence="2">The sequence shown here is derived from an EMBL/GenBank/DDBJ whole genome shotgun (WGS) entry which is preliminary data.</text>
</comment>
<sequence>MAMTSHHLLEPTPWEIDMEHLLLTSTWQHTNQMCWMGSMHLQQQLTLIGFNAPAAAATNFDSNIDLEEEEADDDADVYAVDFHVIFAEEELQVSIANGDQADVFHAADETTSFDLNHAWEEEVLDGSSDMEHVGQGSQIQHANMAIRRKNLSDKERQAIYEALLLCSVNGKLKRRTTTIVANLFNVNRCYVQSIWMS</sequence>
<organism evidence="2 3">
    <name type="scientific">Panicum virgatum</name>
    <name type="common">Blackwell switchgrass</name>
    <dbReference type="NCBI Taxonomy" id="38727"/>
    <lineage>
        <taxon>Eukaryota</taxon>
        <taxon>Viridiplantae</taxon>
        <taxon>Streptophyta</taxon>
        <taxon>Embryophyta</taxon>
        <taxon>Tracheophyta</taxon>
        <taxon>Spermatophyta</taxon>
        <taxon>Magnoliopsida</taxon>
        <taxon>Liliopsida</taxon>
        <taxon>Poales</taxon>
        <taxon>Poaceae</taxon>
        <taxon>PACMAD clade</taxon>
        <taxon>Panicoideae</taxon>
        <taxon>Panicodae</taxon>
        <taxon>Paniceae</taxon>
        <taxon>Panicinae</taxon>
        <taxon>Panicum</taxon>
        <taxon>Panicum sect. Hiantes</taxon>
    </lineage>
</organism>
<gene>
    <name evidence="2" type="ORF">PVAP13_5KG204800</name>
</gene>
<dbReference type="AlphaFoldDB" id="A0A8T0SEU1"/>